<feature type="compositionally biased region" description="Acidic residues" evidence="2">
    <location>
        <begin position="311"/>
        <end position="328"/>
    </location>
</feature>
<sequence>MANSESDSNNPVGFDVDAVSEGKRRNIVNEFGYSYRNPTGWDRLQRDTSSGSKNQGISAFGQPISTTSPSAVLGVPMPAPGSSKAPSFKGKHVSEFIARLEVHADAANLPKNQLPGYVLRYCNPSVARVIKHRVEAAADDWDKVSDLLKKLYGSNTKAPVRTEEKLRRWVKDHAKKGSISNLKAVDKYCREFIARSDSLVQSELLPQRTADYLFYKGVPDKIKKIISRKLKPEQMKRATPASLDVVYDLLKREFDDESIDVSSDYDSSDTSASSDSNSDDSSDSNDDYKKKKDSKSKRKTKKKVKAKSSTDDSDSSSDESDSSSDDSDTDLKKKKHNKGKRKSKKKTRSKGKDTDVNDGETGRPAVAKKSSFDELKRQMMDFMQLQMTTRSVSTSFLPPNAYYPPNDRKCFMCDKAGTHRLGIQYCDEIANLIRDGFIKYNEQGRLVRQNGSPLPRADPGSGGIAKILRDERGQIPPRDGAARLAYAGHVGLQYEGRDLISDQTIGIFTYPNQSVAMPVTRSHGKRNDQAEPTKPAGGGGSNNDKGLIDSADGKGTNQPPAQKLDVQQEKPPVVNTEQGWRSFKDRQRCSQEQKDGYDKTRVGGYHFTSDIQDAVNRSDVQERILNSEVTLSLREVLSISNDMQRRIGNLLKSRRVENIPKSTNLVYYDGNTDGLTKVSDVLWVNANEALGLCNVANAPFVNSIYPANQSMVSSASNTGPSNVSEAPFIPSSMQISFDGSQSVKDSFAAKYSFSAMLDTPLPNILAWTTGRFVATLGGHKVEFMVDTGSELNLISDSFFRRTNMALEIDGVRWSLKGINGGAVPMVGLLRNVEVDIGGHRFDHHFFVSTEGTGNQQDVLLGQPWLHWYSANLAYTRKGSTLLKLWKNGDSDTQYECGSVSRFSLMNWLNWLRLD</sequence>
<feature type="region of interest" description="Disordered" evidence="2">
    <location>
        <begin position="39"/>
        <end position="65"/>
    </location>
</feature>
<dbReference type="AlphaFoldDB" id="A0A0C2W0Q7"/>
<feature type="region of interest" description="Disordered" evidence="2">
    <location>
        <begin position="518"/>
        <end position="597"/>
    </location>
</feature>
<dbReference type="PROSITE" id="PS00141">
    <property type="entry name" value="ASP_PROTEASE"/>
    <property type="match status" value="1"/>
</dbReference>
<name>A0A0C2W0Q7_AMAMK</name>
<dbReference type="STRING" id="946122.A0A0C2W0Q7"/>
<feature type="compositionally biased region" description="Polar residues" evidence="2">
    <location>
        <begin position="47"/>
        <end position="65"/>
    </location>
</feature>
<gene>
    <name evidence="4" type="ORF">M378DRAFT_18643</name>
</gene>
<dbReference type="Pfam" id="PF13975">
    <property type="entry name" value="gag-asp_proteas"/>
    <property type="match status" value="1"/>
</dbReference>
<dbReference type="EMBL" id="KN818657">
    <property type="protein sequence ID" value="KIL54697.1"/>
    <property type="molecule type" value="Genomic_DNA"/>
</dbReference>
<feature type="compositionally biased region" description="Basic and acidic residues" evidence="2">
    <location>
        <begin position="582"/>
        <end position="597"/>
    </location>
</feature>
<feature type="region of interest" description="Disordered" evidence="2">
    <location>
        <begin position="260"/>
        <end position="370"/>
    </location>
</feature>
<reference evidence="4 5" key="1">
    <citation type="submission" date="2014-04" db="EMBL/GenBank/DDBJ databases">
        <title>Evolutionary Origins and Diversification of the Mycorrhizal Mutualists.</title>
        <authorList>
            <consortium name="DOE Joint Genome Institute"/>
            <consortium name="Mycorrhizal Genomics Consortium"/>
            <person name="Kohler A."/>
            <person name="Kuo A."/>
            <person name="Nagy L.G."/>
            <person name="Floudas D."/>
            <person name="Copeland A."/>
            <person name="Barry K.W."/>
            <person name="Cichocki N."/>
            <person name="Veneault-Fourrey C."/>
            <person name="LaButti K."/>
            <person name="Lindquist E.A."/>
            <person name="Lipzen A."/>
            <person name="Lundell T."/>
            <person name="Morin E."/>
            <person name="Murat C."/>
            <person name="Riley R."/>
            <person name="Ohm R."/>
            <person name="Sun H."/>
            <person name="Tunlid A."/>
            <person name="Henrissat B."/>
            <person name="Grigoriev I.V."/>
            <person name="Hibbett D.S."/>
            <person name="Martin F."/>
        </authorList>
    </citation>
    <scope>NUCLEOTIDE SEQUENCE [LARGE SCALE GENOMIC DNA]</scope>
    <source>
        <strain evidence="4 5">Koide BX008</strain>
    </source>
</reference>
<feature type="compositionally biased region" description="Basic residues" evidence="2">
    <location>
        <begin position="291"/>
        <end position="306"/>
    </location>
</feature>
<dbReference type="OrthoDB" id="5535068at2759"/>
<evidence type="ECO:0000256" key="2">
    <source>
        <dbReference type="SAM" id="MobiDB-lite"/>
    </source>
</evidence>
<dbReference type="Proteomes" id="UP000054549">
    <property type="component" value="Unassembled WGS sequence"/>
</dbReference>
<evidence type="ECO:0000313" key="4">
    <source>
        <dbReference type="EMBL" id="KIL54697.1"/>
    </source>
</evidence>
<dbReference type="InterPro" id="IPR001969">
    <property type="entry name" value="Aspartic_peptidase_AS"/>
</dbReference>
<keyword evidence="5" id="KW-1185">Reference proteome</keyword>
<dbReference type="InterPro" id="IPR021109">
    <property type="entry name" value="Peptidase_aspartic_dom_sf"/>
</dbReference>
<evidence type="ECO:0000313" key="5">
    <source>
        <dbReference type="Proteomes" id="UP000054549"/>
    </source>
</evidence>
<organism evidence="4 5">
    <name type="scientific">Amanita muscaria (strain Koide BX008)</name>
    <dbReference type="NCBI Taxonomy" id="946122"/>
    <lineage>
        <taxon>Eukaryota</taxon>
        <taxon>Fungi</taxon>
        <taxon>Dikarya</taxon>
        <taxon>Basidiomycota</taxon>
        <taxon>Agaricomycotina</taxon>
        <taxon>Agaricomycetes</taxon>
        <taxon>Agaricomycetidae</taxon>
        <taxon>Agaricales</taxon>
        <taxon>Pluteineae</taxon>
        <taxon>Amanitaceae</taxon>
        <taxon>Amanita</taxon>
    </lineage>
</organism>
<dbReference type="SUPFAM" id="SSF50630">
    <property type="entry name" value="Acid proteases"/>
    <property type="match status" value="1"/>
</dbReference>
<accession>A0A0C2W0Q7</accession>
<feature type="compositionally biased region" description="Low complexity" evidence="2">
    <location>
        <begin position="260"/>
        <end position="276"/>
    </location>
</feature>
<dbReference type="InterPro" id="IPR025165">
    <property type="entry name" value="DUF4100"/>
</dbReference>
<protein>
    <recommendedName>
        <fullName evidence="3">DUF4100 domain-containing protein</fullName>
    </recommendedName>
</protein>
<evidence type="ECO:0000259" key="3">
    <source>
        <dbReference type="Pfam" id="PF13352"/>
    </source>
</evidence>
<evidence type="ECO:0000256" key="1">
    <source>
        <dbReference type="ARBA" id="ARBA00022750"/>
    </source>
</evidence>
<keyword evidence="1" id="KW-0378">Hydrolase</keyword>
<dbReference type="HOGENOM" id="CLU_008330_0_0_1"/>
<feature type="compositionally biased region" description="Basic residues" evidence="2">
    <location>
        <begin position="332"/>
        <end position="349"/>
    </location>
</feature>
<dbReference type="GO" id="GO:0006508">
    <property type="term" value="P:proteolysis"/>
    <property type="evidence" value="ECO:0007669"/>
    <property type="project" value="InterPro"/>
</dbReference>
<dbReference type="Pfam" id="PF13352">
    <property type="entry name" value="DUF4100"/>
    <property type="match status" value="1"/>
</dbReference>
<keyword evidence="1" id="KW-0645">Protease</keyword>
<feature type="domain" description="DUF4100" evidence="3">
    <location>
        <begin position="444"/>
        <end position="656"/>
    </location>
</feature>
<dbReference type="CDD" id="cd00303">
    <property type="entry name" value="retropepsin_like"/>
    <property type="match status" value="1"/>
</dbReference>
<dbReference type="Gene3D" id="2.40.70.10">
    <property type="entry name" value="Acid Proteases"/>
    <property type="match status" value="1"/>
</dbReference>
<proteinExistence type="predicted"/>
<dbReference type="InParanoid" id="A0A0C2W0Q7"/>
<dbReference type="GO" id="GO:0004190">
    <property type="term" value="F:aspartic-type endopeptidase activity"/>
    <property type="evidence" value="ECO:0007669"/>
    <property type="project" value="UniProtKB-KW"/>
</dbReference>
<keyword evidence="1" id="KW-0064">Aspartyl protease</keyword>